<dbReference type="Pfam" id="PF07687">
    <property type="entry name" value="M20_dimer"/>
    <property type="match status" value="1"/>
</dbReference>
<reference evidence="2 3" key="1">
    <citation type="submission" date="2024-03" db="EMBL/GenBank/DDBJ databases">
        <title>Human intestinal bacterial collection.</title>
        <authorList>
            <person name="Pauvert C."/>
            <person name="Hitch T.C.A."/>
            <person name="Clavel T."/>
        </authorList>
    </citation>
    <scope>NUCLEOTIDE SEQUENCE [LARGE SCALE GENOMIC DNA]</scope>
    <source>
        <strain evidence="2 3">CLA-SR-H021</strain>
    </source>
</reference>
<dbReference type="InterPro" id="IPR011650">
    <property type="entry name" value="Peptidase_M20_dimer"/>
</dbReference>
<feature type="domain" description="Peptidase M20 dimerisation" evidence="1">
    <location>
        <begin position="198"/>
        <end position="291"/>
    </location>
</feature>
<dbReference type="Pfam" id="PF01546">
    <property type="entry name" value="Peptidase_M20"/>
    <property type="match status" value="1"/>
</dbReference>
<dbReference type="CDD" id="cd03886">
    <property type="entry name" value="M20_Acy1"/>
    <property type="match status" value="1"/>
</dbReference>
<comment type="caution">
    <text evidence="2">The sequence shown here is derived from an EMBL/GenBank/DDBJ whole genome shotgun (WGS) entry which is preliminary data.</text>
</comment>
<dbReference type="Gene3D" id="3.30.70.360">
    <property type="match status" value="1"/>
</dbReference>
<dbReference type="SUPFAM" id="SSF53187">
    <property type="entry name" value="Zn-dependent exopeptidases"/>
    <property type="match status" value="1"/>
</dbReference>
<proteinExistence type="predicted"/>
<protein>
    <submittedName>
        <fullName evidence="2">M20 family metallopeptidase</fullName>
    </submittedName>
</protein>
<accession>A0ABV1D8J2</accession>
<dbReference type="SUPFAM" id="SSF55031">
    <property type="entry name" value="Bacterial exopeptidase dimerisation domain"/>
    <property type="match status" value="1"/>
</dbReference>
<gene>
    <name evidence="2" type="ORF">WMQ36_17200</name>
</gene>
<dbReference type="PANTHER" id="PTHR11014">
    <property type="entry name" value="PEPTIDASE M20 FAMILY MEMBER"/>
    <property type="match status" value="1"/>
</dbReference>
<dbReference type="PIRSF" id="PIRSF005962">
    <property type="entry name" value="Pept_M20D_amidohydro"/>
    <property type="match status" value="1"/>
</dbReference>
<dbReference type="RefSeq" id="WP_008719756.1">
    <property type="nucleotide sequence ID" value="NZ_JBBMFM010000072.1"/>
</dbReference>
<name>A0ABV1D8J2_9FIRM</name>
<dbReference type="InterPro" id="IPR036264">
    <property type="entry name" value="Bact_exopeptidase_dim_dom"/>
</dbReference>
<dbReference type="Proteomes" id="UP001454086">
    <property type="component" value="Unassembled WGS sequence"/>
</dbReference>
<organism evidence="2 3">
    <name type="scientific">Enterocloster hominis</name>
    <name type="common">ex Hitch et al. 2024</name>
    <dbReference type="NCBI Taxonomy" id="1917870"/>
    <lineage>
        <taxon>Bacteria</taxon>
        <taxon>Bacillati</taxon>
        <taxon>Bacillota</taxon>
        <taxon>Clostridia</taxon>
        <taxon>Lachnospirales</taxon>
        <taxon>Lachnospiraceae</taxon>
        <taxon>Enterocloster</taxon>
    </lineage>
</organism>
<dbReference type="NCBIfam" id="TIGR01891">
    <property type="entry name" value="amidohydrolases"/>
    <property type="match status" value="1"/>
</dbReference>
<keyword evidence="3" id="KW-1185">Reference proteome</keyword>
<evidence type="ECO:0000313" key="2">
    <source>
        <dbReference type="EMBL" id="MEQ2426710.1"/>
    </source>
</evidence>
<sequence length="406" mass="44446">MIAGFIERERRIAIDYLERAFQLAEEITADRRYLHQHPETGCDTPVTMEYIERRLREMGYQAAHVGPGLVATVGQGTPVILLRADMDALTMDEESGLPFASLNPGKAHCCGHDTHTAMLLGAARMLKENESGLKGTVKLMFQPGEETGNGAQAMVEAGVLENPRPDAAVAFHVDAALPLGRLNYSVGPTFCSNDVFTILVCGRSGHGARPHQAVDAINASAHIVTGLETLIARETIPTETCMLTVCSIESDSKTFNVFPKTVTLTGSIRTYNPDQRAVLVSRLKEVVEGIARSFNCTGQVSFDHQQEPLLVDRQLETELRAYLEEALGNEGTVVEPPIMKMGSEDFACVTMRVPSAYFFIGAGPDRENGYPYSQHNPKVRFNEDMLPLGAAGYAYCADRWLEHNGI</sequence>
<dbReference type="PANTHER" id="PTHR11014:SF63">
    <property type="entry name" value="METALLOPEPTIDASE, PUTATIVE (AFU_ORTHOLOGUE AFUA_6G09600)-RELATED"/>
    <property type="match status" value="1"/>
</dbReference>
<evidence type="ECO:0000313" key="3">
    <source>
        <dbReference type="Proteomes" id="UP001454086"/>
    </source>
</evidence>
<dbReference type="EMBL" id="JBBMFM010000072">
    <property type="protein sequence ID" value="MEQ2426710.1"/>
    <property type="molecule type" value="Genomic_DNA"/>
</dbReference>
<evidence type="ECO:0000259" key="1">
    <source>
        <dbReference type="Pfam" id="PF07687"/>
    </source>
</evidence>
<dbReference type="InterPro" id="IPR017439">
    <property type="entry name" value="Amidohydrolase"/>
</dbReference>
<dbReference type="InterPro" id="IPR002933">
    <property type="entry name" value="Peptidase_M20"/>
</dbReference>
<dbReference type="Gene3D" id="3.40.630.10">
    <property type="entry name" value="Zn peptidases"/>
    <property type="match status" value="1"/>
</dbReference>